<dbReference type="Pfam" id="PF13193">
    <property type="entry name" value="AMP-binding_C"/>
    <property type="match status" value="1"/>
</dbReference>
<dbReference type="PANTHER" id="PTHR43767">
    <property type="entry name" value="LONG-CHAIN-FATTY-ACID--COA LIGASE"/>
    <property type="match status" value="1"/>
</dbReference>
<dbReference type="Gene3D" id="3.30.300.30">
    <property type="match status" value="1"/>
</dbReference>
<dbReference type="EMBL" id="CP002293">
    <property type="protein sequence ID" value="ADP74379.1"/>
    <property type="molecule type" value="Genomic_DNA"/>
</dbReference>
<name>A0A7U3YFF0_GEOS0</name>
<reference evidence="3" key="1">
    <citation type="submission" date="2010-10" db="EMBL/GenBank/DDBJ databases">
        <title>Complete sequence of chromosome of Geobacillus sp. Y4.1MC1.</title>
        <authorList>
            <consortium name="US DOE Joint Genome Institute"/>
            <person name="Lucas S."/>
            <person name="Copeland A."/>
            <person name="Lapidus A."/>
            <person name="Cheng J.-F."/>
            <person name="Bruce D."/>
            <person name="Goodwin L."/>
            <person name="Pitluck S."/>
            <person name="Chertkov O."/>
            <person name="Zhang X."/>
            <person name="Detter J.C."/>
            <person name="Han C."/>
            <person name="Tapia R."/>
            <person name="Land M."/>
            <person name="Hauser L."/>
            <person name="Jeffries C."/>
            <person name="Kyrpides N."/>
            <person name="Ivanova N."/>
            <person name="Ovchinnikova G."/>
            <person name="Brumm P."/>
            <person name="Mead D."/>
            <person name="Woyke T."/>
        </authorList>
    </citation>
    <scope>NUCLEOTIDE SEQUENCE [LARGE SCALE GENOMIC DNA]</scope>
    <source>
        <strain evidence="3">Y4.1MC1</strain>
    </source>
</reference>
<dbReference type="Gene3D" id="3.40.50.12780">
    <property type="entry name" value="N-terminal domain of ligase-like"/>
    <property type="match status" value="1"/>
</dbReference>
<keyword evidence="3" id="KW-0436">Ligase</keyword>
<dbReference type="KEGG" id="gmc:GY4MC1_1602"/>
<feature type="domain" description="AMP-binding enzyme C-terminal" evidence="2">
    <location>
        <begin position="462"/>
        <end position="539"/>
    </location>
</feature>
<proteinExistence type="predicted"/>
<evidence type="ECO:0000259" key="2">
    <source>
        <dbReference type="Pfam" id="PF13193"/>
    </source>
</evidence>
<dbReference type="InterPro" id="IPR000873">
    <property type="entry name" value="AMP-dep_synth/lig_dom"/>
</dbReference>
<evidence type="ECO:0000259" key="1">
    <source>
        <dbReference type="Pfam" id="PF00501"/>
    </source>
</evidence>
<dbReference type="InterPro" id="IPR020845">
    <property type="entry name" value="AMP-binding_CS"/>
</dbReference>
<dbReference type="InterPro" id="IPR025110">
    <property type="entry name" value="AMP-bd_C"/>
</dbReference>
<accession>A0A7U3YFF0</accession>
<sequence>MNNRHFPHWPKRLSKTLTVPETTMVDHLATTAKRYPQKTAIHYYGSSYSYEQLFEQVNALAGYLQKKLSVQRGDRVLLYMQNSPQFVISYYAILRAEAIVVPINPMNTSEELSFYIQDCETKVGIIGQELFAKVEPLLLSTVLERVIVAAYSDYISELHVSLPDEVALPRQTYANDCVHYWSNCLEADIPAKEYNGHVDDIAVLPYTSGTTGVPKGCVHTHRTVNANIISAYHWSNVTNAAVCLVTLPLFHVTGMVHSMHVPIFAGATMVVLTRWNRDDAARFMAMYRCTHWVNISTMLIDFLANPSLSEYDLSSLVSISGGGAPLPAAVGEKLFQLTGLQYVEGYGLSETISHTHFNPPDRPKLQCLGIPSFDVDARIIDPATGKELGAGEAGEIVVHGPQVFKGYYRREKETEESFIEIDGKRFFRTDDIGRMDEEGYFFIVDRVKRMINAAGYKVWPTEVESLLYKHPAVQQACVVGVPDPRRGETVKAFIVLQDNYVGKVTEQDIIEWAKTQMAAYKYPRIIEFRSSLPMTSSGKLLWRKLQEEEYQKLEKGGTKA</sequence>
<dbReference type="InterPro" id="IPR042099">
    <property type="entry name" value="ANL_N_sf"/>
</dbReference>
<dbReference type="PROSITE" id="PS00455">
    <property type="entry name" value="AMP_BINDING"/>
    <property type="match status" value="1"/>
</dbReference>
<gene>
    <name evidence="3" type="ORF">GY4MC1_1602</name>
</gene>
<dbReference type="InterPro" id="IPR045851">
    <property type="entry name" value="AMP-bd_C_sf"/>
</dbReference>
<dbReference type="SUPFAM" id="SSF56801">
    <property type="entry name" value="Acetyl-CoA synthetase-like"/>
    <property type="match status" value="1"/>
</dbReference>
<evidence type="ECO:0000313" key="3">
    <source>
        <dbReference type="EMBL" id="ADP74379.1"/>
    </source>
</evidence>
<protein>
    <submittedName>
        <fullName evidence="3">AMP-dependent synthetase and ligase</fullName>
    </submittedName>
</protein>
<dbReference type="PANTHER" id="PTHR43767:SF1">
    <property type="entry name" value="NONRIBOSOMAL PEPTIDE SYNTHASE PES1 (EUROFUNG)-RELATED"/>
    <property type="match status" value="1"/>
</dbReference>
<dbReference type="Pfam" id="PF00501">
    <property type="entry name" value="AMP-binding"/>
    <property type="match status" value="1"/>
</dbReference>
<dbReference type="CDD" id="cd05935">
    <property type="entry name" value="LC_FACS_like"/>
    <property type="match status" value="1"/>
</dbReference>
<organism evidence="3">
    <name type="scientific">Geobacillus sp. (strain Y4.1MC1)</name>
    <dbReference type="NCBI Taxonomy" id="581103"/>
    <lineage>
        <taxon>Bacteria</taxon>
        <taxon>Bacillati</taxon>
        <taxon>Bacillota</taxon>
        <taxon>Bacilli</taxon>
        <taxon>Bacillales</taxon>
        <taxon>Anoxybacillaceae</taxon>
        <taxon>Geobacillus</taxon>
    </lineage>
</organism>
<dbReference type="InterPro" id="IPR050237">
    <property type="entry name" value="ATP-dep_AMP-bd_enzyme"/>
</dbReference>
<dbReference type="GO" id="GO:0016878">
    <property type="term" value="F:acid-thiol ligase activity"/>
    <property type="evidence" value="ECO:0007669"/>
    <property type="project" value="UniProtKB-ARBA"/>
</dbReference>
<dbReference type="AlphaFoldDB" id="A0A7U3YFF0"/>
<feature type="domain" description="AMP-dependent synthetase/ligase" evidence="1">
    <location>
        <begin position="29"/>
        <end position="408"/>
    </location>
</feature>
<dbReference type="NCBIfam" id="NF006181">
    <property type="entry name" value="PRK08314.1"/>
    <property type="match status" value="1"/>
</dbReference>